<comment type="similarity">
    <text evidence="2 7">Belongs to the DPM3 family.</text>
</comment>
<comment type="subunit">
    <text evidence="7">Component of the dolichol-phosphate mannose (DPM) synthase complex.</text>
</comment>
<dbReference type="Pfam" id="PF08285">
    <property type="entry name" value="DPM3"/>
    <property type="match status" value="1"/>
</dbReference>
<dbReference type="GO" id="GO:0006506">
    <property type="term" value="P:GPI anchor biosynthetic process"/>
    <property type="evidence" value="ECO:0007669"/>
    <property type="project" value="TreeGrafter"/>
</dbReference>
<evidence type="ECO:0000256" key="6">
    <source>
        <dbReference type="ARBA" id="ARBA00023136"/>
    </source>
</evidence>
<sequence>MHCFSSGCQMATKLVQWLTLFTLFSSVWLSLVLKLIPVELDPRIMDVLWPLPIYLLVVFGSYSLATIGYRVATFNDCDEAAESLKQCFNKSYWSPLFSIRRTIQS</sequence>
<evidence type="ECO:0000256" key="1">
    <source>
        <dbReference type="ARBA" id="ARBA00004477"/>
    </source>
</evidence>
<reference evidence="8 9" key="1">
    <citation type="journal article" date="2017" name="PLoS Biol.">
        <title>The sea cucumber genome provides insights into morphological evolution and visceral regeneration.</title>
        <authorList>
            <person name="Zhang X."/>
            <person name="Sun L."/>
            <person name="Yuan J."/>
            <person name="Sun Y."/>
            <person name="Gao Y."/>
            <person name="Zhang L."/>
            <person name="Li S."/>
            <person name="Dai H."/>
            <person name="Hamel J.F."/>
            <person name="Liu C."/>
            <person name="Yu Y."/>
            <person name="Liu S."/>
            <person name="Lin W."/>
            <person name="Guo K."/>
            <person name="Jin S."/>
            <person name="Xu P."/>
            <person name="Storey K.B."/>
            <person name="Huan P."/>
            <person name="Zhang T."/>
            <person name="Zhou Y."/>
            <person name="Zhang J."/>
            <person name="Lin C."/>
            <person name="Li X."/>
            <person name="Xing L."/>
            <person name="Huo D."/>
            <person name="Sun M."/>
            <person name="Wang L."/>
            <person name="Mercier A."/>
            <person name="Li F."/>
            <person name="Yang H."/>
            <person name="Xiang J."/>
        </authorList>
    </citation>
    <scope>NUCLEOTIDE SEQUENCE [LARGE SCALE GENOMIC DNA]</scope>
    <source>
        <strain evidence="8">Shaxun</strain>
        <tissue evidence="8">Muscle</tissue>
    </source>
</reference>
<dbReference type="EMBL" id="MRZV01002240">
    <property type="protein sequence ID" value="PIK34229.1"/>
    <property type="molecule type" value="Genomic_DNA"/>
</dbReference>
<comment type="pathway">
    <text evidence="7">Protein modification; protein glycosylation.</text>
</comment>
<evidence type="ECO:0000256" key="2">
    <source>
        <dbReference type="ARBA" id="ARBA00010430"/>
    </source>
</evidence>
<keyword evidence="9" id="KW-1185">Reference proteome</keyword>
<dbReference type="GO" id="GO:0005789">
    <property type="term" value="C:endoplasmic reticulum membrane"/>
    <property type="evidence" value="ECO:0007669"/>
    <property type="project" value="UniProtKB-SubCell"/>
</dbReference>
<comment type="function">
    <text evidence="7">Stabilizer subunit of the dolichol-phosphate mannose (DPM) synthase complex; tethers catalytic subunit to the ER.</text>
</comment>
<organism evidence="8 9">
    <name type="scientific">Stichopus japonicus</name>
    <name type="common">Sea cucumber</name>
    <dbReference type="NCBI Taxonomy" id="307972"/>
    <lineage>
        <taxon>Eukaryota</taxon>
        <taxon>Metazoa</taxon>
        <taxon>Echinodermata</taxon>
        <taxon>Eleutherozoa</taxon>
        <taxon>Echinozoa</taxon>
        <taxon>Holothuroidea</taxon>
        <taxon>Aspidochirotacea</taxon>
        <taxon>Aspidochirotida</taxon>
        <taxon>Stichopodidae</taxon>
        <taxon>Apostichopus</taxon>
    </lineage>
</organism>
<keyword evidence="6 7" id="KW-0472">Membrane</keyword>
<evidence type="ECO:0000313" key="9">
    <source>
        <dbReference type="Proteomes" id="UP000230750"/>
    </source>
</evidence>
<feature type="transmembrane region" description="Helical" evidence="7">
    <location>
        <begin position="14"/>
        <end position="36"/>
    </location>
</feature>
<keyword evidence="8" id="KW-0328">Glycosyltransferase</keyword>
<evidence type="ECO:0000256" key="5">
    <source>
        <dbReference type="ARBA" id="ARBA00022989"/>
    </source>
</evidence>
<gene>
    <name evidence="8" type="ORF">BSL78_28943</name>
</gene>
<comment type="caution">
    <text evidence="8">The sequence shown here is derived from an EMBL/GenBank/DDBJ whole genome shotgun (WGS) entry which is preliminary data.</text>
</comment>
<keyword evidence="3 7" id="KW-0812">Transmembrane</keyword>
<keyword evidence="5 7" id="KW-1133">Transmembrane helix</keyword>
<dbReference type="AlphaFoldDB" id="A0A2G8JEU5"/>
<protein>
    <recommendedName>
        <fullName evidence="7">Dolichol-phosphate mannosyltransferase subunit 3</fullName>
    </recommendedName>
</protein>
<dbReference type="STRING" id="307972.A0A2G8JEU5"/>
<dbReference type="Proteomes" id="UP000230750">
    <property type="component" value="Unassembled WGS sequence"/>
</dbReference>
<feature type="transmembrane region" description="Helical" evidence="7">
    <location>
        <begin position="48"/>
        <end position="69"/>
    </location>
</feature>
<dbReference type="PANTHER" id="PTHR16433">
    <property type="entry name" value="DOLICHOL-PHOSPHATE MANNOSYLTRANSFERASE SUBUNIT 3"/>
    <property type="match status" value="1"/>
</dbReference>
<dbReference type="PANTHER" id="PTHR16433:SF0">
    <property type="entry name" value="DOLICHOL-PHOSPHATE MANNOSYLTRANSFERASE SUBUNIT 3"/>
    <property type="match status" value="1"/>
</dbReference>
<comment type="subcellular location">
    <subcellularLocation>
        <location evidence="1 7">Endoplasmic reticulum membrane</location>
        <topology evidence="1 7">Multi-pass membrane protein</topology>
    </subcellularLocation>
</comment>
<evidence type="ECO:0000256" key="7">
    <source>
        <dbReference type="RuleBase" id="RU365085"/>
    </source>
</evidence>
<proteinExistence type="inferred from homology"/>
<dbReference type="GO" id="GO:0016757">
    <property type="term" value="F:glycosyltransferase activity"/>
    <property type="evidence" value="ECO:0007669"/>
    <property type="project" value="UniProtKB-KW"/>
</dbReference>
<evidence type="ECO:0000256" key="3">
    <source>
        <dbReference type="ARBA" id="ARBA00022692"/>
    </source>
</evidence>
<accession>A0A2G8JEU5</accession>
<keyword evidence="4 7" id="KW-0256">Endoplasmic reticulum</keyword>
<evidence type="ECO:0000256" key="4">
    <source>
        <dbReference type="ARBA" id="ARBA00022824"/>
    </source>
</evidence>
<name>A0A2G8JEU5_STIJA</name>
<evidence type="ECO:0000313" key="8">
    <source>
        <dbReference type="EMBL" id="PIK34229.1"/>
    </source>
</evidence>
<dbReference type="GO" id="GO:0033185">
    <property type="term" value="C:dolichol-phosphate-mannose synthase complex"/>
    <property type="evidence" value="ECO:0007669"/>
    <property type="project" value="TreeGrafter"/>
</dbReference>
<dbReference type="OrthoDB" id="2014333at2759"/>
<keyword evidence="8" id="KW-0808">Transferase</keyword>
<dbReference type="InterPro" id="IPR013174">
    <property type="entry name" value="DPM3"/>
</dbReference>
<dbReference type="UniPathway" id="UPA00378"/>